<sequence>MSSFPDLLTTDYYDFSSYIYVLEKKYASLKSVNAAEHVEKIERPNYVDKIYAFDKSVQPYCSMRCMTPYEKVYNFENVNATANSIVVNFPEPVVKSGCKKYNLPTTIYTISASCLNNNLNKSEKFNMLRYVTCERHYKIQNLTRFTEYELKFTLSNFCFDQLSINPFDSNVIPMKTNLGRLNAPENISVLALTPIIAVIHWMPPKNVNCVGMTYEVHWKSVTLVNGTQQKSKQFINVPKRNADGRFFTKINLSLPVQDYLIYVRVHPINFSDFYNESLSKIVHIYSEPNNITLIDVNINSMIISWIYNINLTTFCILEYKEIAAEKWQKINSFKINYNNDVMYRVENLQSDTLYKFRLILRYVEYEATFIWPADERFIFSTRGSKRGKQISIQHDKVTDILKNNFIETLQYCKSNAKLC</sequence>
<dbReference type="PROSITE" id="PS50853">
    <property type="entry name" value="FN3"/>
    <property type="match status" value="1"/>
</dbReference>
<dbReference type="InParanoid" id="E2AN25"/>
<dbReference type="SMART" id="SM00060">
    <property type="entry name" value="FN3"/>
    <property type="match status" value="2"/>
</dbReference>
<evidence type="ECO:0000313" key="3">
    <source>
        <dbReference type="Proteomes" id="UP000000311"/>
    </source>
</evidence>
<dbReference type="CDD" id="cd00063">
    <property type="entry name" value="FN3"/>
    <property type="match status" value="2"/>
</dbReference>
<dbReference type="OrthoDB" id="65481at2759"/>
<organism evidence="3">
    <name type="scientific">Camponotus floridanus</name>
    <name type="common">Florida carpenter ant</name>
    <dbReference type="NCBI Taxonomy" id="104421"/>
    <lineage>
        <taxon>Eukaryota</taxon>
        <taxon>Metazoa</taxon>
        <taxon>Ecdysozoa</taxon>
        <taxon>Arthropoda</taxon>
        <taxon>Hexapoda</taxon>
        <taxon>Insecta</taxon>
        <taxon>Pterygota</taxon>
        <taxon>Neoptera</taxon>
        <taxon>Endopterygota</taxon>
        <taxon>Hymenoptera</taxon>
        <taxon>Apocrita</taxon>
        <taxon>Aculeata</taxon>
        <taxon>Formicoidea</taxon>
        <taxon>Formicidae</taxon>
        <taxon>Formicinae</taxon>
        <taxon>Camponotus</taxon>
    </lineage>
</organism>
<dbReference type="InterPro" id="IPR036116">
    <property type="entry name" value="FN3_sf"/>
</dbReference>
<evidence type="ECO:0000313" key="2">
    <source>
        <dbReference type="EMBL" id="EFN65164.1"/>
    </source>
</evidence>
<dbReference type="EMBL" id="GL441043">
    <property type="protein sequence ID" value="EFN65164.1"/>
    <property type="molecule type" value="Genomic_DNA"/>
</dbReference>
<feature type="domain" description="Fibronectin type-III" evidence="1">
    <location>
        <begin position="287"/>
        <end position="384"/>
    </location>
</feature>
<keyword evidence="3" id="KW-1185">Reference proteome</keyword>
<dbReference type="SUPFAM" id="SSF49265">
    <property type="entry name" value="Fibronectin type III"/>
    <property type="match status" value="2"/>
</dbReference>
<dbReference type="STRING" id="104421.E2AN25"/>
<proteinExistence type="predicted"/>
<dbReference type="AlphaFoldDB" id="E2AN25"/>
<evidence type="ECO:0000259" key="1">
    <source>
        <dbReference type="PROSITE" id="PS50853"/>
    </source>
</evidence>
<dbReference type="InterPro" id="IPR003961">
    <property type="entry name" value="FN3_dom"/>
</dbReference>
<dbReference type="Gene3D" id="2.60.40.10">
    <property type="entry name" value="Immunoglobulins"/>
    <property type="match status" value="1"/>
</dbReference>
<dbReference type="Proteomes" id="UP000000311">
    <property type="component" value="Unassembled WGS sequence"/>
</dbReference>
<dbReference type="InterPro" id="IPR013783">
    <property type="entry name" value="Ig-like_fold"/>
</dbReference>
<name>E2AN25_CAMFO</name>
<reference evidence="2 3" key="1">
    <citation type="journal article" date="2010" name="Science">
        <title>Genomic comparison of the ants Camponotus floridanus and Harpegnathos saltator.</title>
        <authorList>
            <person name="Bonasio R."/>
            <person name="Zhang G."/>
            <person name="Ye C."/>
            <person name="Mutti N.S."/>
            <person name="Fang X."/>
            <person name="Qin N."/>
            <person name="Donahue G."/>
            <person name="Yang P."/>
            <person name="Li Q."/>
            <person name="Li C."/>
            <person name="Zhang P."/>
            <person name="Huang Z."/>
            <person name="Berger S.L."/>
            <person name="Reinberg D."/>
            <person name="Wang J."/>
            <person name="Liebig J."/>
        </authorList>
    </citation>
    <scope>NUCLEOTIDE SEQUENCE [LARGE SCALE GENOMIC DNA]</scope>
    <source>
        <strain evidence="3">C129</strain>
    </source>
</reference>
<accession>E2AN25</accession>
<gene>
    <name evidence="2" type="ORF">EAG_12236</name>
</gene>
<protein>
    <submittedName>
        <fullName evidence="2">Protein sevenless</fullName>
    </submittedName>
</protein>